<reference evidence="2" key="1">
    <citation type="journal article" date="2020" name="Nat. Commun.">
        <title>Large-scale genome sequencing of mycorrhizal fungi provides insights into the early evolution of symbiotic traits.</title>
        <authorList>
            <person name="Miyauchi S."/>
            <person name="Kiss E."/>
            <person name="Kuo A."/>
            <person name="Drula E."/>
            <person name="Kohler A."/>
            <person name="Sanchez-Garcia M."/>
            <person name="Morin E."/>
            <person name="Andreopoulos B."/>
            <person name="Barry K.W."/>
            <person name="Bonito G."/>
            <person name="Buee M."/>
            <person name="Carver A."/>
            <person name="Chen C."/>
            <person name="Cichocki N."/>
            <person name="Clum A."/>
            <person name="Culley D."/>
            <person name="Crous P.W."/>
            <person name="Fauchery L."/>
            <person name="Girlanda M."/>
            <person name="Hayes R.D."/>
            <person name="Keri Z."/>
            <person name="LaButti K."/>
            <person name="Lipzen A."/>
            <person name="Lombard V."/>
            <person name="Magnuson J."/>
            <person name="Maillard F."/>
            <person name="Murat C."/>
            <person name="Nolan M."/>
            <person name="Ohm R.A."/>
            <person name="Pangilinan J."/>
            <person name="Pereira M.F."/>
            <person name="Perotto S."/>
            <person name="Peter M."/>
            <person name="Pfister S."/>
            <person name="Riley R."/>
            <person name="Sitrit Y."/>
            <person name="Stielow J.B."/>
            <person name="Szollosi G."/>
            <person name="Zifcakova L."/>
            <person name="Stursova M."/>
            <person name="Spatafora J.W."/>
            <person name="Tedersoo L."/>
            <person name="Vaario L.M."/>
            <person name="Yamada A."/>
            <person name="Yan M."/>
            <person name="Wang P."/>
            <person name="Xu J."/>
            <person name="Bruns T."/>
            <person name="Baldrian P."/>
            <person name="Vilgalys R."/>
            <person name="Dunand C."/>
            <person name="Henrissat B."/>
            <person name="Grigoriev I.V."/>
            <person name="Hibbett D."/>
            <person name="Nagy L.G."/>
            <person name="Martin F.M."/>
        </authorList>
    </citation>
    <scope>NUCLEOTIDE SEQUENCE</scope>
    <source>
        <strain evidence="2">UP504</strain>
    </source>
</reference>
<accession>A0A9P6ART2</accession>
<gene>
    <name evidence="2" type="ORF">BS47DRAFT_1365083</name>
</gene>
<keyword evidence="3" id="KW-1185">Reference proteome</keyword>
<feature type="region of interest" description="Disordered" evidence="1">
    <location>
        <begin position="1"/>
        <end position="29"/>
    </location>
</feature>
<proteinExistence type="predicted"/>
<protein>
    <submittedName>
        <fullName evidence="2">Uncharacterized protein</fullName>
    </submittedName>
</protein>
<sequence>MHSDAGTQARLHQGHMARDEGHANEQQSHEWELAATSPPHKVPFWELYLNEGPDVGGHLSWRAVLLALDEISQMETNGYITQPPSEDAVAFSYHGHPILPFPMITLNACDFPAYHGEKDGRVLIIIYGPDHVHDLTKEWNTQKRLNVFAMIDDICNTILEMEQTICLCHALTCMLLGGFNYPIWPIDPHCAGSMFFFSKKHEWVAKSDYELSHFLQALERWGIQHWCIEGHKDYVQLEMDAYTGPTPNTEEEVWHQSFLAKQIHGIKGNIIPGNMAWVNCGKLMASIPFTNLQPPAATWS</sequence>
<dbReference type="Proteomes" id="UP000886523">
    <property type="component" value="Unassembled WGS sequence"/>
</dbReference>
<evidence type="ECO:0000313" key="3">
    <source>
        <dbReference type="Proteomes" id="UP000886523"/>
    </source>
</evidence>
<evidence type="ECO:0000256" key="1">
    <source>
        <dbReference type="SAM" id="MobiDB-lite"/>
    </source>
</evidence>
<comment type="caution">
    <text evidence="2">The sequence shown here is derived from an EMBL/GenBank/DDBJ whole genome shotgun (WGS) entry which is preliminary data.</text>
</comment>
<feature type="compositionally biased region" description="Basic and acidic residues" evidence="1">
    <location>
        <begin position="16"/>
        <end position="29"/>
    </location>
</feature>
<dbReference type="AlphaFoldDB" id="A0A9P6ART2"/>
<organism evidence="2 3">
    <name type="scientific">Hydnum rufescens UP504</name>
    <dbReference type="NCBI Taxonomy" id="1448309"/>
    <lineage>
        <taxon>Eukaryota</taxon>
        <taxon>Fungi</taxon>
        <taxon>Dikarya</taxon>
        <taxon>Basidiomycota</taxon>
        <taxon>Agaricomycotina</taxon>
        <taxon>Agaricomycetes</taxon>
        <taxon>Cantharellales</taxon>
        <taxon>Hydnaceae</taxon>
        <taxon>Hydnum</taxon>
    </lineage>
</organism>
<dbReference type="EMBL" id="MU129030">
    <property type="protein sequence ID" value="KAF9509701.1"/>
    <property type="molecule type" value="Genomic_DNA"/>
</dbReference>
<name>A0A9P6ART2_9AGAM</name>
<evidence type="ECO:0000313" key="2">
    <source>
        <dbReference type="EMBL" id="KAF9509701.1"/>
    </source>
</evidence>